<evidence type="ECO:0000313" key="3">
    <source>
        <dbReference type="Proteomes" id="UP000054937"/>
    </source>
</evidence>
<evidence type="ECO:0000256" key="1">
    <source>
        <dbReference type="SAM" id="MobiDB-lite"/>
    </source>
</evidence>
<proteinExistence type="predicted"/>
<accession>A0A0V0R0S9</accession>
<dbReference type="AlphaFoldDB" id="A0A0V0R0S9"/>
<protein>
    <submittedName>
        <fullName evidence="2">Uncharacterized protein</fullName>
    </submittedName>
</protein>
<dbReference type="Proteomes" id="UP000054937">
    <property type="component" value="Unassembled WGS sequence"/>
</dbReference>
<feature type="compositionally biased region" description="Basic and acidic residues" evidence="1">
    <location>
        <begin position="1"/>
        <end position="12"/>
    </location>
</feature>
<organism evidence="2 3">
    <name type="scientific">Pseudocohnilembus persalinus</name>
    <name type="common">Ciliate</name>
    <dbReference type="NCBI Taxonomy" id="266149"/>
    <lineage>
        <taxon>Eukaryota</taxon>
        <taxon>Sar</taxon>
        <taxon>Alveolata</taxon>
        <taxon>Ciliophora</taxon>
        <taxon>Intramacronucleata</taxon>
        <taxon>Oligohymenophorea</taxon>
        <taxon>Scuticociliatia</taxon>
        <taxon>Philasterida</taxon>
        <taxon>Pseudocohnilembidae</taxon>
        <taxon>Pseudocohnilembus</taxon>
    </lineage>
</organism>
<feature type="compositionally biased region" description="Polar residues" evidence="1">
    <location>
        <begin position="30"/>
        <end position="41"/>
    </location>
</feature>
<feature type="region of interest" description="Disordered" evidence="1">
    <location>
        <begin position="1"/>
        <end position="41"/>
    </location>
</feature>
<dbReference type="EMBL" id="LDAU01000073">
    <property type="protein sequence ID" value="KRX08135.1"/>
    <property type="molecule type" value="Genomic_DNA"/>
</dbReference>
<feature type="compositionally biased region" description="Low complexity" evidence="1">
    <location>
        <begin position="17"/>
        <end position="29"/>
    </location>
</feature>
<gene>
    <name evidence="2" type="ORF">PPERSA_01680</name>
</gene>
<reference evidence="2 3" key="1">
    <citation type="journal article" date="2015" name="Sci. Rep.">
        <title>Genome of the facultative scuticociliatosis pathogen Pseudocohnilembus persalinus provides insight into its virulence through horizontal gene transfer.</title>
        <authorList>
            <person name="Xiong J."/>
            <person name="Wang G."/>
            <person name="Cheng J."/>
            <person name="Tian M."/>
            <person name="Pan X."/>
            <person name="Warren A."/>
            <person name="Jiang C."/>
            <person name="Yuan D."/>
            <person name="Miao W."/>
        </authorList>
    </citation>
    <scope>NUCLEOTIDE SEQUENCE [LARGE SCALE GENOMIC DNA]</scope>
    <source>
        <strain evidence="2">36N120E</strain>
    </source>
</reference>
<dbReference type="InParanoid" id="A0A0V0R0S9"/>
<keyword evidence="3" id="KW-1185">Reference proteome</keyword>
<evidence type="ECO:0000313" key="2">
    <source>
        <dbReference type="EMBL" id="KRX08135.1"/>
    </source>
</evidence>
<comment type="caution">
    <text evidence="2">The sequence shown here is derived from an EMBL/GenBank/DDBJ whole genome shotgun (WGS) entry which is preliminary data.</text>
</comment>
<name>A0A0V0R0S9_PSEPJ</name>
<sequence>MRTAKNRFEKFTQKIHQQSSSQQQNQQSSDKNANNKNTQSKFNLSNKTITINTHNLADFSGDIVINQSIFPNINDPIFEINGCLVVQADKQQNSKDWQQNNNQVQQVSVLKQIIDISNIDCKKGATFTVNLILRKNLKNMKIFDQKKLLNGFLQIKHKFTYLVLYREVLDS</sequence>